<keyword evidence="4" id="KW-1185">Reference proteome</keyword>
<sequence>MKEILMKYMEKYTTLKEEEQQAIIEEIVIKEFNKGTYLIKQGDFPTKHCFFVLKGCVRQYHVEVDGKEVTTNFFTEEQAIMLVNLEEAGQASNYSLNCLEDCVLVVADVESEQEVYQQYKGLESMTRRMREAYLIHAQHEYAKFIRSSPEERYKAIIQTRADLLQRVPQHQLASYLGITPESLSRIKKRMQ</sequence>
<reference evidence="3 4" key="1">
    <citation type="submission" date="2020-04" db="EMBL/GenBank/DDBJ databases">
        <title>Bacillus sp. UniB3 isolated from commercial digestive syrup.</title>
        <authorList>
            <person name="Thorat V."/>
            <person name="Kirdat K."/>
            <person name="Tiwarekar B."/>
            <person name="Yadav A."/>
        </authorList>
    </citation>
    <scope>NUCLEOTIDE SEQUENCE [LARGE SCALE GENOMIC DNA]</scope>
    <source>
        <strain evidence="3 4">UniB3</strain>
    </source>
</reference>
<evidence type="ECO:0000256" key="1">
    <source>
        <dbReference type="ARBA" id="ARBA00023159"/>
    </source>
</evidence>
<organism evidence="3 4">
    <name type="scientific">Niallia alba</name>
    <dbReference type="NCBI Taxonomy" id="2729105"/>
    <lineage>
        <taxon>Bacteria</taxon>
        <taxon>Bacillati</taxon>
        <taxon>Bacillota</taxon>
        <taxon>Bacilli</taxon>
        <taxon>Bacillales</taxon>
        <taxon>Bacillaceae</taxon>
        <taxon>Niallia</taxon>
    </lineage>
</organism>
<dbReference type="InterPro" id="IPR000595">
    <property type="entry name" value="cNMP-bd_dom"/>
</dbReference>
<evidence type="ECO:0000313" key="3">
    <source>
        <dbReference type="EMBL" id="NMO76466.1"/>
    </source>
</evidence>
<comment type="caution">
    <text evidence="3">The sequence shown here is derived from an EMBL/GenBank/DDBJ whole genome shotgun (WGS) entry which is preliminary data.</text>
</comment>
<dbReference type="InterPro" id="IPR018490">
    <property type="entry name" value="cNMP-bd_dom_sf"/>
</dbReference>
<dbReference type="SUPFAM" id="SSF51206">
    <property type="entry name" value="cAMP-binding domain-like"/>
    <property type="match status" value="1"/>
</dbReference>
<dbReference type="InterPro" id="IPR014710">
    <property type="entry name" value="RmlC-like_jellyroll"/>
</dbReference>
<dbReference type="RefSeq" id="WP_169187993.1">
    <property type="nucleotide sequence ID" value="NZ_JABBPK010000001.1"/>
</dbReference>
<evidence type="ECO:0000313" key="4">
    <source>
        <dbReference type="Proteomes" id="UP000588491"/>
    </source>
</evidence>
<proteinExistence type="predicted"/>
<evidence type="ECO:0000259" key="2">
    <source>
        <dbReference type="SMART" id="SM00100"/>
    </source>
</evidence>
<gene>
    <name evidence="3" type="ORF">HHU08_05590</name>
</gene>
<dbReference type="Proteomes" id="UP000588491">
    <property type="component" value="Unassembled WGS sequence"/>
</dbReference>
<dbReference type="CDD" id="cd00038">
    <property type="entry name" value="CAP_ED"/>
    <property type="match status" value="1"/>
</dbReference>
<keyword evidence="1" id="KW-0010">Activator</keyword>
<dbReference type="AlphaFoldDB" id="A0A7Y0K6A1"/>
<name>A0A7Y0K6A1_9BACI</name>
<dbReference type="Pfam" id="PF00027">
    <property type="entry name" value="cNMP_binding"/>
    <property type="match status" value="1"/>
</dbReference>
<dbReference type="Gene3D" id="2.60.120.10">
    <property type="entry name" value="Jelly Rolls"/>
    <property type="match status" value="1"/>
</dbReference>
<accession>A0A7Y0K6A1</accession>
<protein>
    <submittedName>
        <fullName evidence="3">Crp/Fnr family transcriptional regulator</fullName>
    </submittedName>
</protein>
<dbReference type="EMBL" id="JABBPK010000001">
    <property type="protein sequence ID" value="NMO76466.1"/>
    <property type="molecule type" value="Genomic_DNA"/>
</dbReference>
<feature type="domain" description="Cyclic nucleotide-binding" evidence="2">
    <location>
        <begin position="11"/>
        <end position="131"/>
    </location>
</feature>
<dbReference type="SMART" id="SM00100">
    <property type="entry name" value="cNMP"/>
    <property type="match status" value="1"/>
</dbReference>